<dbReference type="PANTHER" id="PTHR32305">
    <property type="match status" value="1"/>
</dbReference>
<comment type="caution">
    <text evidence="3">The sequence shown here is derived from an EMBL/GenBank/DDBJ whole genome shotgun (WGS) entry which is preliminary data.</text>
</comment>
<dbReference type="InterPro" id="IPR056823">
    <property type="entry name" value="TEN-like_YD-shell"/>
</dbReference>
<dbReference type="PANTHER" id="PTHR32305:SF15">
    <property type="entry name" value="PROTEIN RHSA-RELATED"/>
    <property type="match status" value="1"/>
</dbReference>
<accession>A0ABQ5XIN8</accession>
<evidence type="ECO:0000313" key="3">
    <source>
        <dbReference type="EMBL" id="GLQ91571.1"/>
    </source>
</evidence>
<dbReference type="PROSITE" id="PS50853">
    <property type="entry name" value="FN3"/>
    <property type="match status" value="3"/>
</dbReference>
<dbReference type="EMBL" id="BSOB01000005">
    <property type="protein sequence ID" value="GLQ91571.1"/>
    <property type="molecule type" value="Genomic_DNA"/>
</dbReference>
<feature type="domain" description="Fibronectin type-III" evidence="2">
    <location>
        <begin position="1748"/>
        <end position="1836"/>
    </location>
</feature>
<dbReference type="SUPFAM" id="SSF49265">
    <property type="entry name" value="Fibronectin type III"/>
    <property type="match status" value="2"/>
</dbReference>
<reference evidence="4" key="1">
    <citation type="journal article" date="2019" name="Int. J. Syst. Evol. Microbiol.">
        <title>The Global Catalogue of Microorganisms (GCM) 10K type strain sequencing project: providing services to taxonomists for standard genome sequencing and annotation.</title>
        <authorList>
            <consortium name="The Broad Institute Genomics Platform"/>
            <consortium name="The Broad Institute Genome Sequencing Center for Infectious Disease"/>
            <person name="Wu L."/>
            <person name="Ma J."/>
        </authorList>
    </citation>
    <scope>NUCLEOTIDE SEQUENCE [LARGE SCALE GENOMIC DNA]</scope>
    <source>
        <strain evidence="4">NBRC 111980</strain>
    </source>
</reference>
<feature type="domain" description="Fibronectin type-III" evidence="2">
    <location>
        <begin position="1839"/>
        <end position="1927"/>
    </location>
</feature>
<dbReference type="Gene3D" id="2.180.10.10">
    <property type="entry name" value="RHS repeat-associated core"/>
    <property type="match status" value="2"/>
</dbReference>
<dbReference type="Gene3D" id="2.60.40.10">
    <property type="entry name" value="Immunoglobulins"/>
    <property type="match status" value="4"/>
</dbReference>
<dbReference type="SMART" id="SM00060">
    <property type="entry name" value="FN3"/>
    <property type="match status" value="3"/>
</dbReference>
<evidence type="ECO:0000313" key="4">
    <source>
        <dbReference type="Proteomes" id="UP001156670"/>
    </source>
</evidence>
<dbReference type="NCBIfam" id="TIGR01643">
    <property type="entry name" value="YD_repeat_2x"/>
    <property type="match status" value="1"/>
</dbReference>
<evidence type="ECO:0000259" key="2">
    <source>
        <dbReference type="PROSITE" id="PS50853"/>
    </source>
</evidence>
<evidence type="ECO:0000256" key="1">
    <source>
        <dbReference type="ARBA" id="ARBA00022737"/>
    </source>
</evidence>
<dbReference type="Pfam" id="PF25023">
    <property type="entry name" value="TEN_YD-shell"/>
    <property type="match status" value="1"/>
</dbReference>
<keyword evidence="4" id="KW-1185">Reference proteome</keyword>
<dbReference type="InterPro" id="IPR050708">
    <property type="entry name" value="T6SS_VgrG/RHS"/>
</dbReference>
<sequence length="1928" mass="204174">MFACLSLLVTWTAWSQTVTPESEFKQLIRVNEDIHPLGENPFGENVSLYNGSLSFQETDIDLAGTGPRLQLVRTFAVADTADPYNRAFVDWRLELPHIETLVADADTFFSSSTDRCSNFRAAPTITVTSGSSTQPNFYFAGNWWRGYQLIVPGQGSQDLLKRDAAGNALSPQMTAADGSPMSFGIVTKQHWQVSCLAKTSNGMPGEGFLVVSPAGEKYWMDWLVLQSAKNVGFAQPGFGGMARHVAMMMVSREEDRFGNSLSYSYDGNGNLTAIQASDGRGLSLSYEFWQGPDMTSPTTRIHSVTLQPSNAAARTWVYGYANTPVRLASVTLPNGSSWSFNLGSFRASSESVMILYDAYDGCHFDLHPEAAVTATGTITHPSGLTGTFTTQTTIRGRSYVPRACDVTSSGHTYLEQPDVYASTALVSKQFSGAGLSGSPTWTYAYSPANASWGSDCASGCATTAWTDVTDPSGNSTRYTFSNRYDATESQLLSTSLYSGGISGSPVRSETLGYAPTTTGPWPTHLGSTLLTNMNAAQLEQLSPQNLRVIQQDGDTYTWQVQTFDAYAHPSQVVRSNSIAGQSAITKKTTYLNDLPHWVLGLLQETDNLSTGEVETLDTYNLTNVTLQSRARFGQVLMSYAFNGAGQLASFTDGNSHTTSLSNYKRGIPQSIGYPDGTSESLAVDDFGQITAVTDQAGHTTNYNYDAIGRVTQVAYPSGDSVAWYTKQIAYNYATSAERGVAGGHWDRTITIGNAKTVTYFDAMLRPVLTDASSGSADITTTGTYDWRDQATFTSYPVTGSPDIGSVTSGTHHGYDSLGRETQTQADSELGALTTATVYLAGAGEQITDPKGNVTTTYFQVFDEPTYNNPIRVNAPAGITQSIARDLYGDPTTITQFGTYGSENDSVTKTLVYDTYHRVCRTTEPESGSTVMAYDAANNLVWSAEGLSISGSGCGQDQVASTAQTARTYDAMNRVLTIAPPTGTQSTIYTYDALGNVKTAVSDIATQTFNYNTRNLLTSQTLSIAGTSYNWGIGYNYDGYAHLNAVGYPASNGLSEGVAYNPDALGRATQVGSYASGITYFANGQVAGFNFANGASYVAQQNGRQLLNNFSYGIGSALNLSEDLSYDSNGNITNVNDLVNGQRTKAFGYDALNRLTSATANNLYGTESYTYDALNNLRSRLTGGNTLTFNYDAANHLANVMQAGSTVTSYGYDVQGNRNRLSSNGTTTQYNFDAENRLLQIPGLENYSYDASGRRVAKTTAGDSATYYFYDQAGQLMFQYNPATYLATNYIYLGRQLIAKNVTDVSVLTAAQVNVSVALVGVPSLSADGQQLIATIDISNHGSATLTSSGPHPVHLGTHLVDGSGNILVNDLTRANIPDIAPGAHAAVTITVPANQVLGTGKSIQYLPVQEGVAWFNAWGTQPVTLGPFTTCSASNSTGLCNTSNRFTAGQVNVALSLTSGPTLSADGQTLTSVIDISNLGMITLSSSGTYPVHLGSRLIDASGNSPANDVSTRSNIPDIAPGTHTAVTITMPSNGVLGTGNSILYVPVQEGLAWFTDYGTTPIKIAPLVNVNAPISSFTGSFSVNWGGVAGAATYNLQEQVDSGNWSTVQASSATSWSTSGRGNGTYGYRVQACGSGGCGPWSTVQKTGVLLPPPAPASISTPVSSFNGSFSVSWSSVTTPATVQYILQEQVDNGAWTTVQASSVTSWSTSGRGNGTYHYRVQACNAAGCSNWSSTASVGVLLPPSSAPTLSVPGNSYNGSYTVSWSSVSTPAAVQYTLQEQANGGGWATVQSNSATSWSTSGRGNGTYGYRVQACNVAGCGPWSSTANITVILPPSSAPSGLSVSASGPSSNTFVTVTWNQVATATQYNVEQTNPGNVVSMPYSGNSTGFGQVMRVNGTVKFRVQACNAGGCSGWSGYVSILLASGN</sequence>
<keyword evidence="1" id="KW-0677">Repeat</keyword>
<dbReference type="CDD" id="cd00063">
    <property type="entry name" value="FN3"/>
    <property type="match status" value="2"/>
</dbReference>
<name>A0ABQ5XIN8_9GAMM</name>
<organism evidence="3 4">
    <name type="scientific">Dyella acidisoli</name>
    <dbReference type="NCBI Taxonomy" id="1867834"/>
    <lineage>
        <taxon>Bacteria</taxon>
        <taxon>Pseudomonadati</taxon>
        <taxon>Pseudomonadota</taxon>
        <taxon>Gammaproteobacteria</taxon>
        <taxon>Lysobacterales</taxon>
        <taxon>Rhodanobacteraceae</taxon>
        <taxon>Dyella</taxon>
    </lineage>
</organism>
<gene>
    <name evidence="3" type="ORF">GCM10007901_05210</name>
</gene>
<protein>
    <recommendedName>
        <fullName evidence="2">Fibronectin type-III domain-containing protein</fullName>
    </recommendedName>
</protein>
<dbReference type="Pfam" id="PF05593">
    <property type="entry name" value="RHS_repeat"/>
    <property type="match status" value="2"/>
</dbReference>
<dbReference type="InterPro" id="IPR003961">
    <property type="entry name" value="FN3_dom"/>
</dbReference>
<dbReference type="InterPro" id="IPR036116">
    <property type="entry name" value="FN3_sf"/>
</dbReference>
<dbReference type="InterPro" id="IPR013783">
    <property type="entry name" value="Ig-like_fold"/>
</dbReference>
<dbReference type="InterPro" id="IPR031325">
    <property type="entry name" value="RHS_repeat"/>
</dbReference>
<feature type="domain" description="Fibronectin type-III" evidence="2">
    <location>
        <begin position="1654"/>
        <end position="1745"/>
    </location>
</feature>
<dbReference type="InterPro" id="IPR006530">
    <property type="entry name" value="YD"/>
</dbReference>
<dbReference type="Proteomes" id="UP001156670">
    <property type="component" value="Unassembled WGS sequence"/>
</dbReference>
<proteinExistence type="predicted"/>